<sequence>MIKLTYQRLVEVVGELNQRLTKITLVIRDTSQNRRVIRELKNNSFDIEVRSSRNLHSKITINYKGPSIESSANLLITSLKRNYEIGTYYPNTPEELLLAVEELVSISKPLKIV</sequence>
<dbReference type="RefSeq" id="WP_251948198.1">
    <property type="nucleotide sequence ID" value="NZ_CP080572.1"/>
</dbReference>
<organism evidence="1 2">
    <name type="scientific">Thermococcus argininiproducens</name>
    <dbReference type="NCBI Taxonomy" id="2866384"/>
    <lineage>
        <taxon>Archaea</taxon>
        <taxon>Methanobacteriati</taxon>
        <taxon>Methanobacteriota</taxon>
        <taxon>Thermococci</taxon>
        <taxon>Thermococcales</taxon>
        <taxon>Thermococcaceae</taxon>
        <taxon>Thermococcus</taxon>
    </lineage>
</organism>
<evidence type="ECO:0000313" key="2">
    <source>
        <dbReference type="Proteomes" id="UP001056425"/>
    </source>
</evidence>
<dbReference type="KEGG" id="thei:K1720_07610"/>
<dbReference type="GeneID" id="72778203"/>
<accession>A0A9E7M9W8</accession>
<keyword evidence="2" id="KW-1185">Reference proteome</keyword>
<dbReference type="AlphaFoldDB" id="A0A9E7M9W8"/>
<protein>
    <submittedName>
        <fullName evidence="1">Uncharacterized protein</fullName>
    </submittedName>
</protein>
<dbReference type="Proteomes" id="UP001056425">
    <property type="component" value="Chromosome"/>
</dbReference>
<gene>
    <name evidence="1" type="ORF">K1720_07610</name>
</gene>
<reference evidence="1 2" key="1">
    <citation type="submission" date="2021-08" db="EMBL/GenBank/DDBJ databases">
        <title>Thermococcus onnuriiensis IOH2.</title>
        <authorList>
            <person name="Park Y.-J."/>
        </authorList>
    </citation>
    <scope>NUCLEOTIDE SEQUENCE [LARGE SCALE GENOMIC DNA]</scope>
    <source>
        <strain evidence="1 2">IOH2</strain>
    </source>
</reference>
<evidence type="ECO:0000313" key="1">
    <source>
        <dbReference type="EMBL" id="USG99391.1"/>
    </source>
</evidence>
<proteinExistence type="predicted"/>
<name>A0A9E7M9W8_9EURY</name>
<dbReference type="EMBL" id="CP080572">
    <property type="protein sequence ID" value="USG99391.1"/>
    <property type="molecule type" value="Genomic_DNA"/>
</dbReference>